<reference evidence="3 4" key="1">
    <citation type="submission" date="2016-10" db="EMBL/GenBank/DDBJ databases">
        <authorList>
            <person name="de Groot N.N."/>
        </authorList>
    </citation>
    <scope>NUCLEOTIDE SEQUENCE [LARGE SCALE GENOMIC DNA]</scope>
    <source>
        <strain evidence="3 4">NLAE-zl-C202</strain>
    </source>
</reference>
<evidence type="ECO:0000313" key="4">
    <source>
        <dbReference type="Proteomes" id="UP000183766"/>
    </source>
</evidence>
<feature type="signal peptide" evidence="1">
    <location>
        <begin position="1"/>
        <end position="22"/>
    </location>
</feature>
<sequence length="569" mass="63517">MRNNIISFIVLILFFAGISACHSPEETSNTEKRYGINSVTASFPYEYSTENNFPGEIDYANQIITIVFPYNYPKLSDNILPYECLQKVKLSAKVDNNVIISPAMGYFDLTKDCYITVKNQTTNTSQKYKIIAEIRKNDACTIDRFSIPSKGLTGVIDEKNHIISIISIADIGEQVAEITLAHGATCTPDLQNMALNYDQEQTVKVVAQNGKDFLTYTIKKNVPDKIAAGIRANSGKLLWAKKLSEIGITSKNKVTSLGILDDYVIINERGNGEAIYLNNQSGEVVGKMDISTTVTGDFGNYYMTSDNANNILICNYTPNGTTMFTVWKANGINGQFQKYIDYKAVTAGSERFGWSISIQGNLDKDAFITTPVFYKDSKVQFARWQVVNGVLQSQIPTFIEMKSLVNSTWFKQADVIYTNPSNTESDYFLASYAKYDVDQKRYFLWFNGADNTIKAKKEIPSSINGPVTAVDYIEFNNIPYVAHTIVNGFTWAVTGSDIAYMYDLSTQSLATPIEICETKIYGGIANDGQNIEGASDVVLRASKDGYYLYAYFMFANGYVACKQYDCIDQ</sequence>
<dbReference type="RefSeq" id="WP_074909962.1">
    <property type="nucleotide sequence ID" value="NZ_FOUM01000016.1"/>
</dbReference>
<name>A0A1I4VFK6_9BACE</name>
<organism evidence="3 4">
    <name type="scientific">Bacteroides xylanisolvens</name>
    <dbReference type="NCBI Taxonomy" id="371601"/>
    <lineage>
        <taxon>Bacteria</taxon>
        <taxon>Pseudomonadati</taxon>
        <taxon>Bacteroidota</taxon>
        <taxon>Bacteroidia</taxon>
        <taxon>Bacteroidales</taxon>
        <taxon>Bacteroidaceae</taxon>
        <taxon>Bacteroides</taxon>
    </lineage>
</organism>
<dbReference type="AlphaFoldDB" id="A0A1I4VFK6"/>
<evidence type="ECO:0000313" key="3">
    <source>
        <dbReference type="EMBL" id="SFM99863.1"/>
    </source>
</evidence>
<dbReference type="Proteomes" id="UP000183766">
    <property type="component" value="Unassembled WGS sequence"/>
</dbReference>
<dbReference type="Pfam" id="PF16410">
    <property type="entry name" value="DUF5018"/>
    <property type="match status" value="1"/>
</dbReference>
<dbReference type="PROSITE" id="PS51257">
    <property type="entry name" value="PROKAR_LIPOPROTEIN"/>
    <property type="match status" value="1"/>
</dbReference>
<protein>
    <recommendedName>
        <fullName evidence="2">DUF5018 domain-containing protein</fullName>
    </recommendedName>
</protein>
<proteinExistence type="predicted"/>
<accession>A0A1I4VFK6</accession>
<feature type="chain" id="PRO_5010231512" description="DUF5018 domain-containing protein" evidence="1">
    <location>
        <begin position="23"/>
        <end position="569"/>
    </location>
</feature>
<keyword evidence="1" id="KW-0732">Signal</keyword>
<dbReference type="Gene3D" id="2.60.40.2340">
    <property type="match status" value="1"/>
</dbReference>
<evidence type="ECO:0000256" key="1">
    <source>
        <dbReference type="SAM" id="SignalP"/>
    </source>
</evidence>
<feature type="domain" description="DUF5018" evidence="2">
    <location>
        <begin position="11"/>
        <end position="362"/>
    </location>
</feature>
<dbReference type="EMBL" id="FOUM01000016">
    <property type="protein sequence ID" value="SFM99863.1"/>
    <property type="molecule type" value="Genomic_DNA"/>
</dbReference>
<evidence type="ECO:0000259" key="2">
    <source>
        <dbReference type="Pfam" id="PF16410"/>
    </source>
</evidence>
<gene>
    <name evidence="3" type="ORF">SAMN05216250_11633</name>
</gene>
<dbReference type="InterPro" id="IPR032186">
    <property type="entry name" value="DUF5018"/>
</dbReference>